<feature type="non-terminal residue" evidence="2">
    <location>
        <position position="234"/>
    </location>
</feature>
<name>A0ABN7UF73_GIGMA</name>
<accession>A0ABN7UF73</accession>
<evidence type="ECO:0000256" key="1">
    <source>
        <dbReference type="SAM" id="Phobius"/>
    </source>
</evidence>
<reference evidence="2 3" key="1">
    <citation type="submission" date="2021-06" db="EMBL/GenBank/DDBJ databases">
        <authorList>
            <person name="Kallberg Y."/>
            <person name="Tangrot J."/>
            <person name="Rosling A."/>
        </authorList>
    </citation>
    <scope>NUCLEOTIDE SEQUENCE [LARGE SCALE GENOMIC DNA]</scope>
    <source>
        <strain evidence="2 3">120-4 pot B 10/14</strain>
    </source>
</reference>
<keyword evidence="1" id="KW-0472">Membrane</keyword>
<proteinExistence type="predicted"/>
<comment type="caution">
    <text evidence="2">The sequence shown here is derived from an EMBL/GenBank/DDBJ whole genome shotgun (WGS) entry which is preliminary data.</text>
</comment>
<keyword evidence="3" id="KW-1185">Reference proteome</keyword>
<sequence length="234" mass="26631">MGKSENEVYSHVFGYIPLTCWIVVIIPFNESIKIFAGFIIICLAGGIAYYISSKSQEAEEDNQIADKELKLVPQIFGWTTAMFYYEENTVTELILYNDNAIKNKKELYSLLENINAIIDENIQIPNTKNIEHIAVKHVYEDKLHLSAIDDDKLARLLVDRAKNLDRSFVQNLYNQFRTIQLCNRNRKAGTLSLGIFLTSDEAKVTIKNAINLFKTILLANAFYECGPQLGPQAL</sequence>
<evidence type="ECO:0000313" key="2">
    <source>
        <dbReference type="EMBL" id="CAG8581901.1"/>
    </source>
</evidence>
<feature type="transmembrane region" description="Helical" evidence="1">
    <location>
        <begin position="12"/>
        <end position="28"/>
    </location>
</feature>
<dbReference type="Proteomes" id="UP000789901">
    <property type="component" value="Unassembled WGS sequence"/>
</dbReference>
<feature type="transmembrane region" description="Helical" evidence="1">
    <location>
        <begin position="34"/>
        <end position="51"/>
    </location>
</feature>
<dbReference type="EMBL" id="CAJVQB010002634">
    <property type="protein sequence ID" value="CAG8581901.1"/>
    <property type="molecule type" value="Genomic_DNA"/>
</dbReference>
<organism evidence="2 3">
    <name type="scientific">Gigaspora margarita</name>
    <dbReference type="NCBI Taxonomy" id="4874"/>
    <lineage>
        <taxon>Eukaryota</taxon>
        <taxon>Fungi</taxon>
        <taxon>Fungi incertae sedis</taxon>
        <taxon>Mucoromycota</taxon>
        <taxon>Glomeromycotina</taxon>
        <taxon>Glomeromycetes</taxon>
        <taxon>Diversisporales</taxon>
        <taxon>Gigasporaceae</taxon>
        <taxon>Gigaspora</taxon>
    </lineage>
</organism>
<keyword evidence="1" id="KW-0812">Transmembrane</keyword>
<protein>
    <submittedName>
        <fullName evidence="2">2533_t:CDS:1</fullName>
    </submittedName>
</protein>
<evidence type="ECO:0000313" key="3">
    <source>
        <dbReference type="Proteomes" id="UP000789901"/>
    </source>
</evidence>
<keyword evidence="1" id="KW-1133">Transmembrane helix</keyword>
<gene>
    <name evidence="2" type="ORF">GMARGA_LOCUS5985</name>
</gene>